<feature type="domain" description="Glycosyltransferase 2-like" evidence="2">
    <location>
        <begin position="6"/>
        <end position="119"/>
    </location>
</feature>
<evidence type="ECO:0000256" key="1">
    <source>
        <dbReference type="ARBA" id="ARBA00038494"/>
    </source>
</evidence>
<organism evidence="3 4">
    <name type="scientific">Parasutterella muris</name>
    <dbReference type="NCBI Taxonomy" id="2565572"/>
    <lineage>
        <taxon>Bacteria</taxon>
        <taxon>Pseudomonadati</taxon>
        <taxon>Pseudomonadota</taxon>
        <taxon>Betaproteobacteria</taxon>
        <taxon>Burkholderiales</taxon>
        <taxon>Sutterellaceae</taxon>
        <taxon>Parasutterella</taxon>
    </lineage>
</organism>
<protein>
    <submittedName>
        <fullName evidence="3">Glycosyltransferase</fullName>
    </submittedName>
</protein>
<dbReference type="EMBL" id="WSRP01000007">
    <property type="protein sequence ID" value="MVX56218.1"/>
    <property type="molecule type" value="Genomic_DNA"/>
</dbReference>
<keyword evidence="4" id="KW-1185">Reference proteome</keyword>
<dbReference type="InterPro" id="IPR029044">
    <property type="entry name" value="Nucleotide-diphossugar_trans"/>
</dbReference>
<dbReference type="AlphaFoldDB" id="A0A6L6YHS8"/>
<gene>
    <name evidence="3" type="ORF">E5987_03230</name>
</gene>
<dbReference type="InterPro" id="IPR001173">
    <property type="entry name" value="Glyco_trans_2-like"/>
</dbReference>
<name>A0A6L6YHS8_9BURK</name>
<comment type="caution">
    <text evidence="3">The sequence shown here is derived from an EMBL/GenBank/DDBJ whole genome shotgun (WGS) entry which is preliminary data.</text>
</comment>
<dbReference type="GO" id="GO:0016740">
    <property type="term" value="F:transferase activity"/>
    <property type="evidence" value="ECO:0007669"/>
    <property type="project" value="UniProtKB-KW"/>
</dbReference>
<dbReference type="Proteomes" id="UP000472580">
    <property type="component" value="Unassembled WGS sequence"/>
</dbReference>
<evidence type="ECO:0000313" key="4">
    <source>
        <dbReference type="Proteomes" id="UP000472580"/>
    </source>
</evidence>
<reference evidence="3 4" key="1">
    <citation type="submission" date="2019-12" db="EMBL/GenBank/DDBJ databases">
        <title>Microbes associate with the intestines of laboratory mice.</title>
        <authorList>
            <person name="Navarre W."/>
            <person name="Wong E."/>
        </authorList>
    </citation>
    <scope>NUCLEOTIDE SEQUENCE [LARGE SCALE GENOMIC DNA]</scope>
    <source>
        <strain evidence="3 4">NM82_D38</strain>
    </source>
</reference>
<dbReference type="Gene3D" id="3.90.550.10">
    <property type="entry name" value="Spore Coat Polysaccharide Biosynthesis Protein SpsA, Chain A"/>
    <property type="match status" value="1"/>
</dbReference>
<dbReference type="CDD" id="cd02511">
    <property type="entry name" value="Beta4Glucosyltransferase"/>
    <property type="match status" value="1"/>
</dbReference>
<dbReference type="PANTHER" id="PTHR43630">
    <property type="entry name" value="POLY-BETA-1,6-N-ACETYL-D-GLUCOSAMINE SYNTHASE"/>
    <property type="match status" value="1"/>
</dbReference>
<dbReference type="OrthoDB" id="9815923at2"/>
<accession>A0A6L6YHS8</accession>
<evidence type="ECO:0000313" key="3">
    <source>
        <dbReference type="EMBL" id="MVX56218.1"/>
    </source>
</evidence>
<comment type="similarity">
    <text evidence="1">Belongs to the glycosyltransferase 2 family. WaaE/KdtX subfamily.</text>
</comment>
<dbReference type="PANTHER" id="PTHR43630:SF2">
    <property type="entry name" value="GLYCOSYLTRANSFERASE"/>
    <property type="match status" value="1"/>
</dbReference>
<sequence length="256" mass="28691">MKVTAYIMAKNEESTIQACVRNLAWCDDVVVADTGSTDKTKEKALEAGARVVNIPFQGFGKTRNEIIRTIEADWIVCFDADEICTEALSKELSAAIASGKYAAIKAPRQNFLLGKKIKHSGWYPDYRHPVAFSKKHAIYDDKNVHEGLIVDGPLGYLNEPFLHYSFKDLKSYFVKSQKYAEIGANELAKKNKKITMGSALLHGSGRFLRHYFLKLGLLDGWAGLIISLTSSYGTFCKYARAYEIQNNMSTEPKKNN</sequence>
<dbReference type="Pfam" id="PF00535">
    <property type="entry name" value="Glycos_transf_2"/>
    <property type="match status" value="1"/>
</dbReference>
<evidence type="ECO:0000259" key="2">
    <source>
        <dbReference type="Pfam" id="PF00535"/>
    </source>
</evidence>
<dbReference type="RefSeq" id="WP_160334654.1">
    <property type="nucleotide sequence ID" value="NZ_CALPCV010000003.1"/>
</dbReference>
<keyword evidence="3" id="KW-0808">Transferase</keyword>
<proteinExistence type="inferred from homology"/>
<dbReference type="SUPFAM" id="SSF53448">
    <property type="entry name" value="Nucleotide-diphospho-sugar transferases"/>
    <property type="match status" value="1"/>
</dbReference>